<dbReference type="InterPro" id="IPR027417">
    <property type="entry name" value="P-loop_NTPase"/>
</dbReference>
<feature type="domain" description="SF4 helicase" evidence="1">
    <location>
        <begin position="1"/>
        <end position="157"/>
    </location>
</feature>
<accession>A0A6F9DW80</accession>
<dbReference type="GO" id="GO:0006264">
    <property type="term" value="P:mitochondrial DNA replication"/>
    <property type="evidence" value="ECO:0007669"/>
    <property type="project" value="TreeGrafter"/>
</dbReference>
<proteinExistence type="evidence at transcript level"/>
<dbReference type="InterPro" id="IPR007694">
    <property type="entry name" value="DNA_helicase_DnaB-like_C"/>
</dbReference>
<dbReference type="AlphaFoldDB" id="A0A6F9DW80"/>
<dbReference type="InterPro" id="IPR027032">
    <property type="entry name" value="Twinkle-like"/>
</dbReference>
<gene>
    <name evidence="2" type="primary">Twnk</name>
</gene>
<reference evidence="2" key="1">
    <citation type="submission" date="2020-04" db="EMBL/GenBank/DDBJ databases">
        <authorList>
            <person name="Neveu A P."/>
        </authorList>
    </citation>
    <scope>NUCLEOTIDE SEQUENCE</scope>
    <source>
        <tissue evidence="2">Whole embryo</tissue>
    </source>
</reference>
<sequence length="199" mass="22878">MLPLYMMTFNGAQDIAVVLETMYQATFANDIQHVIIDNLQFMLGNRSEQMDKFTYQDYVIGEFRKFATREKVHVTIVIHPRKEDSNLPLQISSIFGSAKATQEADNVLILQSTKSNSSHYYRKYLEICKNRFDGDVGNVALYFDRQTLCMSLPSVKNKSTETVHSSVKNDFVAQKKKYNVKGEFSTPSSWTEKWVSDTN</sequence>
<evidence type="ECO:0000313" key="2">
    <source>
        <dbReference type="EMBL" id="CAB3267389.1"/>
    </source>
</evidence>
<dbReference type="PANTHER" id="PTHR12873">
    <property type="entry name" value="T7-LIKE MITOCHONDRIAL DNA HELICASE"/>
    <property type="match status" value="1"/>
</dbReference>
<dbReference type="EMBL" id="LR791527">
    <property type="protein sequence ID" value="CAB3267389.1"/>
    <property type="molecule type" value="mRNA"/>
</dbReference>
<protein>
    <submittedName>
        <fullName evidence="2">Twinkle protein, mitochondrial</fullName>
    </submittedName>
</protein>
<dbReference type="GO" id="GO:0005739">
    <property type="term" value="C:mitochondrion"/>
    <property type="evidence" value="ECO:0007669"/>
    <property type="project" value="TreeGrafter"/>
</dbReference>
<dbReference type="GO" id="GO:0043139">
    <property type="term" value="F:5'-3' DNA helicase activity"/>
    <property type="evidence" value="ECO:0007669"/>
    <property type="project" value="InterPro"/>
</dbReference>
<dbReference type="GO" id="GO:0003697">
    <property type="term" value="F:single-stranded DNA binding"/>
    <property type="evidence" value="ECO:0007669"/>
    <property type="project" value="InterPro"/>
</dbReference>
<organism evidence="2">
    <name type="scientific">Phallusia mammillata</name>
    <dbReference type="NCBI Taxonomy" id="59560"/>
    <lineage>
        <taxon>Eukaryota</taxon>
        <taxon>Metazoa</taxon>
        <taxon>Chordata</taxon>
        <taxon>Tunicata</taxon>
        <taxon>Ascidiacea</taxon>
        <taxon>Phlebobranchia</taxon>
        <taxon>Ascidiidae</taxon>
        <taxon>Phallusia</taxon>
    </lineage>
</organism>
<dbReference type="PANTHER" id="PTHR12873:SF0">
    <property type="entry name" value="TWINKLE MTDNA HELICASE"/>
    <property type="match status" value="1"/>
</dbReference>
<dbReference type="PROSITE" id="PS51199">
    <property type="entry name" value="SF4_HELICASE"/>
    <property type="match status" value="1"/>
</dbReference>
<dbReference type="Pfam" id="PF13481">
    <property type="entry name" value="AAA_25"/>
    <property type="match status" value="1"/>
</dbReference>
<name>A0A6F9DW80_9ASCI</name>
<dbReference type="GO" id="GO:0005524">
    <property type="term" value="F:ATP binding"/>
    <property type="evidence" value="ECO:0007669"/>
    <property type="project" value="InterPro"/>
</dbReference>
<dbReference type="Gene3D" id="3.40.50.300">
    <property type="entry name" value="P-loop containing nucleotide triphosphate hydrolases"/>
    <property type="match status" value="1"/>
</dbReference>
<dbReference type="SUPFAM" id="SSF52540">
    <property type="entry name" value="P-loop containing nucleoside triphosphate hydrolases"/>
    <property type="match status" value="1"/>
</dbReference>
<evidence type="ECO:0000259" key="1">
    <source>
        <dbReference type="PROSITE" id="PS51199"/>
    </source>
</evidence>